<protein>
    <submittedName>
        <fullName evidence="5">Uncharacterized protein</fullName>
    </submittedName>
</protein>
<evidence type="ECO:0000313" key="3">
    <source>
        <dbReference type="EMBL" id="KAG2981779.1"/>
    </source>
</evidence>
<dbReference type="EMBL" id="RCML01000298">
    <property type="protein sequence ID" value="KAG2981779.1"/>
    <property type="molecule type" value="Genomic_DNA"/>
</dbReference>
<dbReference type="Proteomes" id="UP000735874">
    <property type="component" value="Unassembled WGS sequence"/>
</dbReference>
<dbReference type="EMBL" id="RCMG01000282">
    <property type="protein sequence ID" value="KAG2857635.1"/>
    <property type="molecule type" value="Genomic_DNA"/>
</dbReference>
<dbReference type="Proteomes" id="UP000697107">
    <property type="component" value="Unassembled WGS sequence"/>
</dbReference>
<reference evidence="5 6" key="1">
    <citation type="submission" date="2018-01" db="EMBL/GenBank/DDBJ databases">
        <title>Draft genome of the strawberry crown rot pathogen Phytophthora cactorum.</title>
        <authorList>
            <person name="Armitage A.D."/>
            <person name="Lysoe E."/>
            <person name="Nellist C.F."/>
            <person name="Harrison R.J."/>
            <person name="Brurberg M.B."/>
        </authorList>
    </citation>
    <scope>NUCLEOTIDE SEQUENCE [LARGE SCALE GENOMIC DNA]</scope>
    <source>
        <strain evidence="5 6">10300</strain>
    </source>
</reference>
<evidence type="ECO:0000313" key="5">
    <source>
        <dbReference type="EMBL" id="RAW30797.1"/>
    </source>
</evidence>
<evidence type="ECO:0000313" key="6">
    <source>
        <dbReference type="Proteomes" id="UP000251314"/>
    </source>
</evidence>
<dbReference type="Proteomes" id="UP000251314">
    <property type="component" value="Unassembled WGS sequence"/>
</dbReference>
<dbReference type="OrthoDB" id="165735at2759"/>
<dbReference type="EMBL" id="RCMI01000285">
    <property type="protein sequence ID" value="KAG2919867.1"/>
    <property type="molecule type" value="Genomic_DNA"/>
</dbReference>
<sequence length="166" mass="18161">MTPRNTRYWRSFLHNLLCPPDGPSSETSYDGVCVFTLSGRVEYRDGCFRASSSPSDASLEVDPLQFLAIFHQLTCQAIQEERDAHQEPGVAKHPIPNVTPALRLGDCVFHIVSATFSSICAVARGKSRGLVAEKLPFGVLVVAFSPPLTLETVFGRIARACAALRR</sequence>
<organism evidence="5 6">
    <name type="scientific">Phytophthora cactorum</name>
    <dbReference type="NCBI Taxonomy" id="29920"/>
    <lineage>
        <taxon>Eukaryota</taxon>
        <taxon>Sar</taxon>
        <taxon>Stramenopiles</taxon>
        <taxon>Oomycota</taxon>
        <taxon>Peronosporomycetes</taxon>
        <taxon>Peronosporales</taxon>
        <taxon>Peronosporaceae</taxon>
        <taxon>Phytophthora</taxon>
    </lineage>
</organism>
<dbReference type="EMBL" id="MJFZ01000352">
    <property type="protein sequence ID" value="RAW30797.1"/>
    <property type="molecule type" value="Genomic_DNA"/>
</dbReference>
<name>A0A329S1G7_9STRA</name>
<accession>A0A329S1G7</accession>
<comment type="caution">
    <text evidence="5">The sequence shown here is derived from an EMBL/GenBank/DDBJ whole genome shotgun (WGS) entry which is preliminary data.</text>
</comment>
<keyword evidence="6" id="KW-1185">Reference proteome</keyword>
<proteinExistence type="predicted"/>
<dbReference type="Proteomes" id="UP000760860">
    <property type="component" value="Unassembled WGS sequence"/>
</dbReference>
<evidence type="ECO:0000313" key="1">
    <source>
        <dbReference type="EMBL" id="KAG2857635.1"/>
    </source>
</evidence>
<reference evidence="1" key="2">
    <citation type="submission" date="2018-10" db="EMBL/GenBank/DDBJ databases">
        <title>Effector identification in a new, highly contiguous assembly of the strawberry crown rot pathogen Phytophthora cactorum.</title>
        <authorList>
            <person name="Armitage A.D."/>
            <person name="Nellist C.F."/>
            <person name="Bates H."/>
            <person name="Vickerstaff R.J."/>
            <person name="Harrison R.J."/>
        </authorList>
    </citation>
    <scope>NUCLEOTIDE SEQUENCE</scope>
    <source>
        <strain evidence="1">15-7</strain>
        <strain evidence="2">4032</strain>
        <strain evidence="3">P415</strain>
        <strain evidence="4">P421</strain>
    </source>
</reference>
<evidence type="ECO:0000313" key="4">
    <source>
        <dbReference type="EMBL" id="KAG3221128.1"/>
    </source>
</evidence>
<gene>
    <name evidence="5" type="ORF">PC110_g12840</name>
    <name evidence="1" type="ORF">PC113_g10525</name>
    <name evidence="2" type="ORF">PC115_g9979</name>
    <name evidence="3" type="ORF">PC118_g10408</name>
    <name evidence="4" type="ORF">PC129_g8126</name>
</gene>
<dbReference type="EMBL" id="RCMV01000232">
    <property type="protein sequence ID" value="KAG3221128.1"/>
    <property type="molecule type" value="Genomic_DNA"/>
</dbReference>
<dbReference type="VEuPathDB" id="FungiDB:PC110_g12840"/>
<dbReference type="Proteomes" id="UP000774804">
    <property type="component" value="Unassembled WGS sequence"/>
</dbReference>
<evidence type="ECO:0000313" key="2">
    <source>
        <dbReference type="EMBL" id="KAG2919867.1"/>
    </source>
</evidence>
<dbReference type="AlphaFoldDB" id="A0A329S1G7"/>